<evidence type="ECO:0000313" key="1">
    <source>
        <dbReference type="EMBL" id="KAI1863013.1"/>
    </source>
</evidence>
<evidence type="ECO:0000313" key="2">
    <source>
        <dbReference type="Proteomes" id="UP000829685"/>
    </source>
</evidence>
<protein>
    <submittedName>
        <fullName evidence="1">Uncharacterized protein</fullName>
    </submittedName>
</protein>
<sequence>MCRLIIIESRCYACNGAIPTWPEKRRKQLCLESKILSWGSKNPELDFWTQCTHRKLEYVFEKGEILDRLCEPCKRSSDERKGLFTELYWDAINDRKSKTWPRFIYDKIWHYIQHPEALWETWITAMEVMDDPLSAFNTLPRDTGAGYTNNSTE</sequence>
<dbReference type="AlphaFoldDB" id="A0A9Q0AJQ6"/>
<organism evidence="1 2">
    <name type="scientific">Neoarthrinium moseri</name>
    <dbReference type="NCBI Taxonomy" id="1658444"/>
    <lineage>
        <taxon>Eukaryota</taxon>
        <taxon>Fungi</taxon>
        <taxon>Dikarya</taxon>
        <taxon>Ascomycota</taxon>
        <taxon>Pezizomycotina</taxon>
        <taxon>Sordariomycetes</taxon>
        <taxon>Xylariomycetidae</taxon>
        <taxon>Amphisphaeriales</taxon>
        <taxon>Apiosporaceae</taxon>
        <taxon>Neoarthrinium</taxon>
    </lineage>
</organism>
<dbReference type="Proteomes" id="UP000829685">
    <property type="component" value="Unassembled WGS sequence"/>
</dbReference>
<keyword evidence="2" id="KW-1185">Reference proteome</keyword>
<comment type="caution">
    <text evidence="1">The sequence shown here is derived from an EMBL/GenBank/DDBJ whole genome shotgun (WGS) entry which is preliminary data.</text>
</comment>
<name>A0A9Q0AJQ6_9PEZI</name>
<accession>A0A9Q0AJQ6</accession>
<dbReference type="EMBL" id="JAFIMR010000026">
    <property type="protein sequence ID" value="KAI1863013.1"/>
    <property type="molecule type" value="Genomic_DNA"/>
</dbReference>
<gene>
    <name evidence="1" type="ORF">JX265_009059</name>
</gene>
<reference evidence="1" key="1">
    <citation type="submission" date="2021-03" db="EMBL/GenBank/DDBJ databases">
        <title>Revisited historic fungal species revealed as producer of novel bioactive compounds through whole genome sequencing and comparative genomics.</title>
        <authorList>
            <person name="Vignolle G.A."/>
            <person name="Hochenegger N."/>
            <person name="Mach R.L."/>
            <person name="Mach-Aigner A.R."/>
            <person name="Javad Rahimi M."/>
            <person name="Salim K.A."/>
            <person name="Chan C.M."/>
            <person name="Lim L.B.L."/>
            <person name="Cai F."/>
            <person name="Druzhinina I.S."/>
            <person name="U'Ren J.M."/>
            <person name="Derntl C."/>
        </authorList>
    </citation>
    <scope>NUCLEOTIDE SEQUENCE</scope>
    <source>
        <strain evidence="1">TUCIM 5799</strain>
    </source>
</reference>
<proteinExistence type="predicted"/>